<keyword evidence="7" id="KW-1185">Reference proteome</keyword>
<name>A0ABM1RYP4_LIMPO</name>
<reference evidence="8" key="1">
    <citation type="submission" date="2025-08" db="UniProtKB">
        <authorList>
            <consortium name="RefSeq"/>
        </authorList>
    </citation>
    <scope>IDENTIFICATION</scope>
    <source>
        <tissue evidence="8">Muscle</tissue>
    </source>
</reference>
<feature type="signal peptide" evidence="5">
    <location>
        <begin position="1"/>
        <end position="26"/>
    </location>
</feature>
<dbReference type="PRINTS" id="PR00019">
    <property type="entry name" value="LEURICHRPT"/>
</dbReference>
<keyword evidence="4" id="KW-1133">Transmembrane helix</keyword>
<sequence length="515" mass="58630">MQCLRGSPGIMVLLFYIQCLWTEVSAMCPMRCKCDDQSLRVLCDDANLDVVPITLNPELRELVLKNNHIKGIMASFSVYHNLEYLDVSHNQLVDLGEHNFKMQGHLCTLHLSRNMISLIHNNSLAGLQQLKVLYLNENFLEDIPSGAFVHLPNLQTLDLSQNRIATISEDAFHGLGNIRNLLLRDNKLDYIPLIAFQDLSTLLKLDFGLNAIAKIPKGAFESLRHLEELSLDGCGLYKIESGGFQQLQSIIVLNLQDNELREIPTQALADVHRLEELNIGQNKFQELKPHSFQRLKHLRVVKINGSPHFTSIHKDAFLHNIYIQKLLIAHNRKLNRIDPDTFDGLLNLRYVSLRGNAFTKFEYDLLPWDKLEVFDVRDNPLFCNCKMLWLRKLLSNQNITSEASRSVADVHCASPPVLKNVLLTEVTDEDLGCYIEVRRQQIIIGIIVAAVTAVGALIFLGICYRKKLNAAFKNKWASGRKEPQYQKTTCLEEENATVLQRTVQQSVKMTPTTEL</sequence>
<dbReference type="Gene3D" id="3.80.10.10">
    <property type="entry name" value="Ribonuclease Inhibitor"/>
    <property type="match status" value="3"/>
</dbReference>
<evidence type="ECO:0000256" key="2">
    <source>
        <dbReference type="ARBA" id="ARBA00022729"/>
    </source>
</evidence>
<evidence type="ECO:0000259" key="6">
    <source>
        <dbReference type="SMART" id="SM00082"/>
    </source>
</evidence>
<keyword evidence="1" id="KW-0433">Leucine-rich repeat</keyword>
<dbReference type="Proteomes" id="UP000694941">
    <property type="component" value="Unplaced"/>
</dbReference>
<dbReference type="GeneID" id="106475548"/>
<organism evidence="7 8">
    <name type="scientific">Limulus polyphemus</name>
    <name type="common">Atlantic horseshoe crab</name>
    <dbReference type="NCBI Taxonomy" id="6850"/>
    <lineage>
        <taxon>Eukaryota</taxon>
        <taxon>Metazoa</taxon>
        <taxon>Ecdysozoa</taxon>
        <taxon>Arthropoda</taxon>
        <taxon>Chelicerata</taxon>
        <taxon>Merostomata</taxon>
        <taxon>Xiphosura</taxon>
        <taxon>Limulidae</taxon>
        <taxon>Limulus</taxon>
    </lineage>
</organism>
<dbReference type="InterPro" id="IPR000483">
    <property type="entry name" value="Cys-rich_flank_reg_C"/>
</dbReference>
<keyword evidence="2 5" id="KW-0732">Signal</keyword>
<evidence type="ECO:0000256" key="5">
    <source>
        <dbReference type="SAM" id="SignalP"/>
    </source>
</evidence>
<dbReference type="PANTHER" id="PTHR24369">
    <property type="entry name" value="ANTIGEN BSP, PUTATIVE-RELATED"/>
    <property type="match status" value="1"/>
</dbReference>
<dbReference type="PROSITE" id="PS51450">
    <property type="entry name" value="LRR"/>
    <property type="match status" value="3"/>
</dbReference>
<dbReference type="SMART" id="SM00082">
    <property type="entry name" value="LRRCT"/>
    <property type="match status" value="1"/>
</dbReference>
<dbReference type="InterPro" id="IPR032675">
    <property type="entry name" value="LRR_dom_sf"/>
</dbReference>
<dbReference type="Pfam" id="PF13855">
    <property type="entry name" value="LRR_8"/>
    <property type="match status" value="3"/>
</dbReference>
<evidence type="ECO:0000256" key="4">
    <source>
        <dbReference type="SAM" id="Phobius"/>
    </source>
</evidence>
<feature type="transmembrane region" description="Helical" evidence="4">
    <location>
        <begin position="442"/>
        <end position="464"/>
    </location>
</feature>
<evidence type="ECO:0000256" key="1">
    <source>
        <dbReference type="ARBA" id="ARBA00022614"/>
    </source>
</evidence>
<proteinExistence type="predicted"/>
<dbReference type="RefSeq" id="XP_022236499.1">
    <property type="nucleotide sequence ID" value="XM_022380791.1"/>
</dbReference>
<keyword evidence="4" id="KW-0812">Transmembrane</keyword>
<evidence type="ECO:0000313" key="8">
    <source>
        <dbReference type="RefSeq" id="XP_022236499.1"/>
    </source>
</evidence>
<dbReference type="SUPFAM" id="SSF52058">
    <property type="entry name" value="L domain-like"/>
    <property type="match status" value="1"/>
</dbReference>
<dbReference type="PANTHER" id="PTHR24369:SF210">
    <property type="entry name" value="CHAOPTIN-RELATED"/>
    <property type="match status" value="1"/>
</dbReference>
<dbReference type="InterPro" id="IPR050541">
    <property type="entry name" value="LRR_TM_domain-containing"/>
</dbReference>
<protein>
    <submittedName>
        <fullName evidence="8">Leucine-rich repeat-containing protein 4C-like</fullName>
    </submittedName>
</protein>
<evidence type="ECO:0000313" key="7">
    <source>
        <dbReference type="Proteomes" id="UP000694941"/>
    </source>
</evidence>
<dbReference type="InterPro" id="IPR001611">
    <property type="entry name" value="Leu-rich_rpt"/>
</dbReference>
<keyword evidence="3" id="KW-0677">Repeat</keyword>
<dbReference type="SMART" id="SM00369">
    <property type="entry name" value="LRR_TYP"/>
    <property type="match status" value="10"/>
</dbReference>
<feature type="domain" description="LRRCT" evidence="6">
    <location>
        <begin position="379"/>
        <end position="434"/>
    </location>
</feature>
<gene>
    <name evidence="8" type="primary">LOC106475548</name>
</gene>
<dbReference type="Pfam" id="PF00560">
    <property type="entry name" value="LRR_1"/>
    <property type="match status" value="1"/>
</dbReference>
<dbReference type="InterPro" id="IPR003591">
    <property type="entry name" value="Leu-rich_rpt_typical-subtyp"/>
</dbReference>
<accession>A0ABM1RYP4</accession>
<keyword evidence="4" id="KW-0472">Membrane</keyword>
<feature type="chain" id="PRO_5047432882" evidence="5">
    <location>
        <begin position="27"/>
        <end position="515"/>
    </location>
</feature>
<evidence type="ECO:0000256" key="3">
    <source>
        <dbReference type="ARBA" id="ARBA00022737"/>
    </source>
</evidence>
<dbReference type="SMART" id="SM00365">
    <property type="entry name" value="LRR_SD22"/>
    <property type="match status" value="5"/>
</dbReference>